<dbReference type="InterPro" id="IPR036944">
    <property type="entry name" value="PPIase_FKBP_N_sf"/>
</dbReference>
<dbReference type="PANTHER" id="PTHR43811">
    <property type="entry name" value="FKBP-TYPE PEPTIDYL-PROLYL CIS-TRANS ISOMERASE FKPA"/>
    <property type="match status" value="1"/>
</dbReference>
<dbReference type="EnsemblBacteria" id="ABF43533">
    <property type="protein sequence ID" value="ABF43533"/>
    <property type="gene ID" value="Acid345_4533"/>
</dbReference>
<evidence type="ECO:0000256" key="5">
    <source>
        <dbReference type="PROSITE-ProRule" id="PRU00277"/>
    </source>
</evidence>
<dbReference type="SUPFAM" id="SSF54534">
    <property type="entry name" value="FKBP-like"/>
    <property type="match status" value="1"/>
</dbReference>
<feature type="signal peptide" evidence="8">
    <location>
        <begin position="1"/>
        <end position="24"/>
    </location>
</feature>
<dbReference type="Pfam" id="PF00254">
    <property type="entry name" value="FKBP_C"/>
    <property type="match status" value="1"/>
</dbReference>
<feature type="domain" description="PPIase FKBP-type" evidence="9">
    <location>
        <begin position="171"/>
        <end position="256"/>
    </location>
</feature>
<name>Q1IHW7_KORVE</name>
<keyword evidence="3 5" id="KW-0697">Rotamase</keyword>
<dbReference type="GO" id="GO:0006457">
    <property type="term" value="P:protein folding"/>
    <property type="evidence" value="ECO:0007669"/>
    <property type="project" value="InterPro"/>
</dbReference>
<dbReference type="KEGG" id="aba:Acid345_4533"/>
<organism evidence="10 11">
    <name type="scientific">Koribacter versatilis (strain Ellin345)</name>
    <dbReference type="NCBI Taxonomy" id="204669"/>
    <lineage>
        <taxon>Bacteria</taxon>
        <taxon>Pseudomonadati</taxon>
        <taxon>Acidobacteriota</taxon>
        <taxon>Terriglobia</taxon>
        <taxon>Terriglobales</taxon>
        <taxon>Candidatus Korobacteraceae</taxon>
        <taxon>Candidatus Korobacter</taxon>
    </lineage>
</organism>
<reference evidence="10 11" key="1">
    <citation type="journal article" date="2009" name="Appl. Environ. Microbiol.">
        <title>Three genomes from the phylum Acidobacteria provide insight into the lifestyles of these microorganisms in soils.</title>
        <authorList>
            <person name="Ward N.L."/>
            <person name="Challacombe J.F."/>
            <person name="Janssen P.H."/>
            <person name="Henrissat B."/>
            <person name="Coutinho P.M."/>
            <person name="Wu M."/>
            <person name="Xie G."/>
            <person name="Haft D.H."/>
            <person name="Sait M."/>
            <person name="Badger J."/>
            <person name="Barabote R.D."/>
            <person name="Bradley B."/>
            <person name="Brettin T.S."/>
            <person name="Brinkac L.M."/>
            <person name="Bruce D."/>
            <person name="Creasy T."/>
            <person name="Daugherty S.C."/>
            <person name="Davidsen T.M."/>
            <person name="DeBoy R.T."/>
            <person name="Detter J.C."/>
            <person name="Dodson R.J."/>
            <person name="Durkin A.S."/>
            <person name="Ganapathy A."/>
            <person name="Gwinn-Giglio M."/>
            <person name="Han C.S."/>
            <person name="Khouri H."/>
            <person name="Kiss H."/>
            <person name="Kothari S.P."/>
            <person name="Madupu R."/>
            <person name="Nelson K.E."/>
            <person name="Nelson W.C."/>
            <person name="Paulsen I."/>
            <person name="Penn K."/>
            <person name="Ren Q."/>
            <person name="Rosovitz M.J."/>
            <person name="Selengut J.D."/>
            <person name="Shrivastava S."/>
            <person name="Sullivan S.A."/>
            <person name="Tapia R."/>
            <person name="Thompson L.S."/>
            <person name="Watkins K.L."/>
            <person name="Yang Q."/>
            <person name="Yu C."/>
            <person name="Zafar N."/>
            <person name="Zhou L."/>
            <person name="Kuske C.R."/>
        </authorList>
    </citation>
    <scope>NUCLEOTIDE SEQUENCE [LARGE SCALE GENOMIC DNA]</scope>
    <source>
        <strain evidence="10 11">Ellin345</strain>
    </source>
</reference>
<comment type="catalytic activity">
    <reaction evidence="1 5 6">
        <text>[protein]-peptidylproline (omega=180) = [protein]-peptidylproline (omega=0)</text>
        <dbReference type="Rhea" id="RHEA:16237"/>
        <dbReference type="Rhea" id="RHEA-COMP:10747"/>
        <dbReference type="Rhea" id="RHEA-COMP:10748"/>
        <dbReference type="ChEBI" id="CHEBI:83833"/>
        <dbReference type="ChEBI" id="CHEBI:83834"/>
        <dbReference type="EC" id="5.2.1.8"/>
    </reaction>
</comment>
<dbReference type="eggNOG" id="COG0545">
    <property type="taxonomic scope" value="Bacteria"/>
</dbReference>
<dbReference type="RefSeq" id="WP_011525330.1">
    <property type="nucleotide sequence ID" value="NC_008009.1"/>
</dbReference>
<evidence type="ECO:0000259" key="9">
    <source>
        <dbReference type="PROSITE" id="PS50059"/>
    </source>
</evidence>
<comment type="similarity">
    <text evidence="2 6">Belongs to the FKBP-type PPIase family.</text>
</comment>
<dbReference type="FunFam" id="3.10.50.40:FF:000004">
    <property type="entry name" value="Peptidyl-prolyl cis-trans isomerase"/>
    <property type="match status" value="1"/>
</dbReference>
<protein>
    <recommendedName>
        <fullName evidence="6">Peptidyl-prolyl cis-trans isomerase</fullName>
        <ecNumber evidence="6">5.2.1.8</ecNumber>
    </recommendedName>
</protein>
<evidence type="ECO:0000256" key="6">
    <source>
        <dbReference type="RuleBase" id="RU003915"/>
    </source>
</evidence>
<dbReference type="PANTHER" id="PTHR43811:SF19">
    <property type="entry name" value="39 KDA FK506-BINDING NUCLEAR PROTEIN"/>
    <property type="match status" value="1"/>
</dbReference>
<dbReference type="AlphaFoldDB" id="Q1IHW7"/>
<dbReference type="PROSITE" id="PS50059">
    <property type="entry name" value="FKBP_PPIASE"/>
    <property type="match status" value="1"/>
</dbReference>
<dbReference type="GO" id="GO:0003755">
    <property type="term" value="F:peptidyl-prolyl cis-trans isomerase activity"/>
    <property type="evidence" value="ECO:0007669"/>
    <property type="project" value="UniProtKB-UniRule"/>
</dbReference>
<gene>
    <name evidence="10" type="ordered locus">Acid345_4533</name>
</gene>
<dbReference type="Pfam" id="PF01346">
    <property type="entry name" value="FKBP_N"/>
    <property type="match status" value="1"/>
</dbReference>
<evidence type="ECO:0000256" key="7">
    <source>
        <dbReference type="SAM" id="MobiDB-lite"/>
    </source>
</evidence>
<dbReference type="EC" id="5.2.1.8" evidence="6"/>
<dbReference type="Proteomes" id="UP000002432">
    <property type="component" value="Chromosome"/>
</dbReference>
<evidence type="ECO:0000256" key="3">
    <source>
        <dbReference type="ARBA" id="ARBA00023110"/>
    </source>
</evidence>
<evidence type="ECO:0000313" key="10">
    <source>
        <dbReference type="EMBL" id="ABF43533.1"/>
    </source>
</evidence>
<dbReference type="InterPro" id="IPR000774">
    <property type="entry name" value="PPIase_FKBP_N"/>
</dbReference>
<evidence type="ECO:0000256" key="4">
    <source>
        <dbReference type="ARBA" id="ARBA00023235"/>
    </source>
</evidence>
<dbReference type="Gene3D" id="1.10.287.460">
    <property type="entry name" value="Peptidyl-prolyl cis-trans isomerase, FKBP-type, N-terminal domain"/>
    <property type="match status" value="1"/>
</dbReference>
<dbReference type="Gene3D" id="3.10.50.40">
    <property type="match status" value="1"/>
</dbReference>
<evidence type="ECO:0000256" key="1">
    <source>
        <dbReference type="ARBA" id="ARBA00000971"/>
    </source>
</evidence>
<feature type="region of interest" description="Disordered" evidence="7">
    <location>
        <begin position="258"/>
        <end position="292"/>
    </location>
</feature>
<evidence type="ECO:0000256" key="8">
    <source>
        <dbReference type="SAM" id="SignalP"/>
    </source>
</evidence>
<feature type="region of interest" description="Disordered" evidence="7">
    <location>
        <begin position="27"/>
        <end position="58"/>
    </location>
</feature>
<dbReference type="EMBL" id="CP000360">
    <property type="protein sequence ID" value="ABF43533.1"/>
    <property type="molecule type" value="Genomic_DNA"/>
</dbReference>
<feature type="chain" id="PRO_5004190756" description="Peptidyl-prolyl cis-trans isomerase" evidence="8">
    <location>
        <begin position="25"/>
        <end position="292"/>
    </location>
</feature>
<dbReference type="InterPro" id="IPR001179">
    <property type="entry name" value="PPIase_FKBP_dom"/>
</dbReference>
<accession>Q1IHW7</accession>
<evidence type="ECO:0000256" key="2">
    <source>
        <dbReference type="ARBA" id="ARBA00006577"/>
    </source>
</evidence>
<dbReference type="STRING" id="204669.Acid345_4533"/>
<keyword evidence="8" id="KW-0732">Signal</keyword>
<dbReference type="OrthoDB" id="280278at2"/>
<sequence>MQTSKTSILVLLATGMALSGLGLAQTPAASTKPATGTKTATATPATKGTTAKSTTAAPLKLTTDKEKASYAIGMSVGKKIHDDKVDINLLLLQRGLKDGIAGGKALLTDEEVRTALVNLQKTMRDDMLAKNKKQGVDYLAANKAKPGVVTLPDGLQYKVIQQGSGPKPTASDSVVCNYKGTFIDGKEFDSSYKRGEPATFPVTGVIKGWTEVLQMMPVGSKWQLVIPSELAYGENGRPSIPPNSTLVFEVELVKIAEKPKAEPAPQATDGAGQPGQQAPPDKSSQPPQNPKN</sequence>
<dbReference type="HOGENOM" id="CLU_013615_0_2_0"/>
<dbReference type="InterPro" id="IPR046357">
    <property type="entry name" value="PPIase_dom_sf"/>
</dbReference>
<keyword evidence="4 5" id="KW-0413">Isomerase</keyword>
<keyword evidence="11" id="KW-1185">Reference proteome</keyword>
<proteinExistence type="inferred from homology"/>
<evidence type="ECO:0000313" key="11">
    <source>
        <dbReference type="Proteomes" id="UP000002432"/>
    </source>
</evidence>